<dbReference type="SUPFAM" id="SSF51735">
    <property type="entry name" value="NAD(P)-binding Rossmann-fold domains"/>
    <property type="match status" value="1"/>
</dbReference>
<dbReference type="PANTHER" id="PTHR48079:SF6">
    <property type="entry name" value="NAD(P)-BINDING DOMAIN-CONTAINING PROTEIN-RELATED"/>
    <property type="match status" value="1"/>
</dbReference>
<dbReference type="Proteomes" id="UP001202717">
    <property type="component" value="Chromosome"/>
</dbReference>
<dbReference type="InterPro" id="IPR036291">
    <property type="entry name" value="NAD(P)-bd_dom_sf"/>
</dbReference>
<evidence type="ECO:0000313" key="1">
    <source>
        <dbReference type="EMBL" id="WCO01854.1"/>
    </source>
</evidence>
<dbReference type="EMBL" id="CP116221">
    <property type="protein sequence ID" value="WCO01854.1"/>
    <property type="molecule type" value="Genomic_DNA"/>
</dbReference>
<proteinExistence type="predicted"/>
<dbReference type="PANTHER" id="PTHR48079">
    <property type="entry name" value="PROTEIN YEEZ"/>
    <property type="match status" value="1"/>
</dbReference>
<name>A0ABY7RXM3_9FLAO</name>
<dbReference type="Gene3D" id="3.40.50.720">
    <property type="entry name" value="NAD(P)-binding Rossmann-like Domain"/>
    <property type="match status" value="1"/>
</dbReference>
<accession>A0ABY7RXM3</accession>
<keyword evidence="2" id="KW-1185">Reference proteome</keyword>
<gene>
    <name evidence="1" type="ORF">MUN68_017555</name>
</gene>
<organism evidence="1 2">
    <name type="scientific">Psychroserpens ponticola</name>
    <dbReference type="NCBI Taxonomy" id="2932268"/>
    <lineage>
        <taxon>Bacteria</taxon>
        <taxon>Pseudomonadati</taxon>
        <taxon>Bacteroidota</taxon>
        <taxon>Flavobacteriia</taxon>
        <taxon>Flavobacteriales</taxon>
        <taxon>Flavobacteriaceae</taxon>
        <taxon>Psychroserpens</taxon>
    </lineage>
</organism>
<reference evidence="1 2" key="1">
    <citation type="submission" date="2023-01" db="EMBL/GenBank/DDBJ databases">
        <title>Psychroserpens ponticola sp. nov., isolated from seawater.</title>
        <authorList>
            <person name="Kristyanto S."/>
            <person name="Jung J."/>
            <person name="Kim J.M."/>
            <person name="Jeon C.O."/>
        </authorList>
    </citation>
    <scope>NUCLEOTIDE SEQUENCE [LARGE SCALE GENOMIC DNA]</scope>
    <source>
        <strain evidence="1 2">MSW6</strain>
    </source>
</reference>
<protein>
    <submittedName>
        <fullName evidence="1">NAD(P)H-binding protein</fullName>
    </submittedName>
</protein>
<sequence>MKQRICVLGCGWLGFTLAKSLVKNNYMVNGSTTTSEKISVLKSNNIEGFLVQLSSEGIIGAIENCLADCETLVLNIPPGLRKNPEANYVKQMQQLIPYVESSSIKNVLFVSSTSVYDDHESFPIISETSDTSTTSNTAKQLLAVEKLFQNNINFKTTILRFSGLFDEDKHPAKFLSGRKHLKNPEAPVNLIHKSDCIAIIEKIIERRVWNEVFNASTTPHPKKQTYYTAACKAQNLTLPTYNYSQKSLGKIIDSTKLVQVLGYTFKIKLEH</sequence>
<dbReference type="InterPro" id="IPR051783">
    <property type="entry name" value="NAD(P)-dependent_oxidoreduct"/>
</dbReference>
<evidence type="ECO:0000313" key="2">
    <source>
        <dbReference type="Proteomes" id="UP001202717"/>
    </source>
</evidence>
<dbReference type="RefSeq" id="WP_249997030.1">
    <property type="nucleotide sequence ID" value="NZ_CP116221.1"/>
</dbReference>